<comment type="caution">
    <text evidence="3">The sequence shown here is derived from an EMBL/GenBank/DDBJ whole genome shotgun (WGS) entry which is preliminary data.</text>
</comment>
<reference evidence="3 4" key="1">
    <citation type="submission" date="2016-03" db="EMBL/GenBank/DDBJ databases">
        <title>Sequencing of Lactobacillus Species from Commercial Turkeys.</title>
        <authorList>
            <person name="Johnson T.J."/>
            <person name="Youmans B.P."/>
            <person name="Case K.A."/>
        </authorList>
    </citation>
    <scope>NUCLEOTIDE SEQUENCE [LARGE SCALE GENOMIC DNA]</scope>
    <source>
        <strain evidence="3 4">UMNLA1</strain>
    </source>
</reference>
<accession>A0A231QDZ7</accession>
<keyword evidence="1" id="KW-0472">Membrane</keyword>
<dbReference type="EMBL" id="LUGO01000086">
    <property type="protein sequence ID" value="OXS37929.1"/>
    <property type="molecule type" value="Genomic_DNA"/>
</dbReference>
<organism evidence="3 4">
    <name type="scientific">Ligilactobacillus agilis</name>
    <dbReference type="NCBI Taxonomy" id="1601"/>
    <lineage>
        <taxon>Bacteria</taxon>
        <taxon>Bacillati</taxon>
        <taxon>Bacillota</taxon>
        <taxon>Bacilli</taxon>
        <taxon>Lactobacillales</taxon>
        <taxon>Lactobacillaceae</taxon>
        <taxon>Ligilactobacillus</taxon>
    </lineage>
</organism>
<keyword evidence="1" id="KW-1133">Transmembrane helix</keyword>
<evidence type="ECO:0000313" key="3">
    <source>
        <dbReference type="EMBL" id="OXS37929.1"/>
    </source>
</evidence>
<protein>
    <recommendedName>
        <fullName evidence="2">Primase C-terminal 1 domain-containing protein</fullName>
    </recommendedName>
</protein>
<dbReference type="Pfam" id="PF08708">
    <property type="entry name" value="PriCT_1"/>
    <property type="match status" value="1"/>
</dbReference>
<feature type="domain" description="Primase C-terminal 1" evidence="2">
    <location>
        <begin position="272"/>
        <end position="332"/>
    </location>
</feature>
<proteinExistence type="predicted"/>
<dbReference type="Proteomes" id="UP000215261">
    <property type="component" value="Unassembled WGS sequence"/>
</dbReference>
<gene>
    <name evidence="3" type="ORF">AYP69_01325</name>
</gene>
<dbReference type="AlphaFoldDB" id="A0A231QDZ7"/>
<dbReference type="InterPro" id="IPR014820">
    <property type="entry name" value="PriCT_1"/>
</dbReference>
<feature type="transmembrane region" description="Helical" evidence="1">
    <location>
        <begin position="429"/>
        <end position="454"/>
    </location>
</feature>
<name>A0A231QDZ7_9LACO</name>
<evidence type="ECO:0000256" key="1">
    <source>
        <dbReference type="SAM" id="Phobius"/>
    </source>
</evidence>
<sequence>MVSNAYKCKKLWVIDDYKMVLKDGLREFKFKNSRLKPAGHTERTKGSVALFRTKADLAFGRGFIATSLEAIGDNADHAPSHWTANPFRYLTYKEGTQSVIGHTEDNLRQINQIFIDIDTKENDINVLVLDFNELGIIPTYIIETPRGYQVFWILETPGYVNSTHKVVSVLKSVRANLVKFAQEQGYQVDSGANCFGVSRFPTEDNVIFNIRTEYKIADLISVSKELSQKFGQNTMVLHSMKVKAPQSTSNKRQIDSEWYQLLFTQGASIFGRKGCYGRDNAIFTMALANYSSGSPYEVALGKMMEWNYRLDNPLADRVVEQKVKSAYSGNYQAAAEEYAQNLIETYISNEAGSLFGKAPVYWHKFKKARSERKYSHLKEWRDDLVSYVKQKTTVDNPYIKLSTSELVEALGIPERSLARLRSALTEDKILMVIARPGVATTFALINYVAIYLLTKMKTKKLALKQLLTKFINRHGISSQVSAFLENTINLLQNGIAPNKANQIEQETLKLII</sequence>
<keyword evidence="1" id="KW-0812">Transmembrane</keyword>
<evidence type="ECO:0000313" key="4">
    <source>
        <dbReference type="Proteomes" id="UP000215261"/>
    </source>
</evidence>
<evidence type="ECO:0000259" key="2">
    <source>
        <dbReference type="Pfam" id="PF08708"/>
    </source>
</evidence>